<keyword evidence="6 8" id="KW-0472">Membrane</keyword>
<accession>A0A1R0FB71</accession>
<evidence type="ECO:0000313" key="11">
    <source>
        <dbReference type="EMBL" id="OLY44237.1"/>
    </source>
</evidence>
<proteinExistence type="inferred from homology"/>
<feature type="signal peptide" evidence="9">
    <location>
        <begin position="1"/>
        <end position="25"/>
    </location>
</feature>
<dbReference type="AlphaFoldDB" id="A0A1R0FB71"/>
<dbReference type="PANTHER" id="PTHR43029">
    <property type="entry name" value="AMMONIUM TRANSPORTER MEP2"/>
    <property type="match status" value="1"/>
</dbReference>
<dbReference type="InterPro" id="IPR001905">
    <property type="entry name" value="Ammonium_transpt"/>
</dbReference>
<organism evidence="11 12">
    <name type="scientific">Bartonella apis</name>
    <dbReference type="NCBI Taxonomy" id="1686310"/>
    <lineage>
        <taxon>Bacteria</taxon>
        <taxon>Pseudomonadati</taxon>
        <taxon>Pseudomonadota</taxon>
        <taxon>Alphaproteobacteria</taxon>
        <taxon>Hyphomicrobiales</taxon>
        <taxon>Bartonellaceae</taxon>
        <taxon>Bartonella</taxon>
    </lineage>
</organism>
<dbReference type="PROSITE" id="PS01219">
    <property type="entry name" value="AMMONIUM_TRANSP"/>
    <property type="match status" value="1"/>
</dbReference>
<reference evidence="11 12" key="1">
    <citation type="submission" date="2016-12" db="EMBL/GenBank/DDBJ databases">
        <title>Comparative genomics of Bartonella apis.</title>
        <authorList>
            <person name="Engel P."/>
        </authorList>
    </citation>
    <scope>NUCLEOTIDE SEQUENCE [LARGE SCALE GENOMIC DNA]</scope>
    <source>
        <strain evidence="11 12">PEB0149</strain>
    </source>
</reference>
<feature type="transmembrane region" description="Helical" evidence="8">
    <location>
        <begin position="164"/>
        <end position="186"/>
    </location>
</feature>
<comment type="caution">
    <text evidence="11">The sequence shown here is derived from an EMBL/GenBank/DDBJ whole genome shotgun (WGS) entry which is preliminary data.</text>
</comment>
<dbReference type="Pfam" id="PF00909">
    <property type="entry name" value="Ammonium_transp"/>
    <property type="match status" value="1"/>
</dbReference>
<feature type="transmembrane region" description="Helical" evidence="8">
    <location>
        <begin position="351"/>
        <end position="370"/>
    </location>
</feature>
<feature type="transmembrane region" description="Helical" evidence="8">
    <location>
        <begin position="264"/>
        <end position="283"/>
    </location>
</feature>
<sequence length="438" mass="46350">MKSFQKWAPVLAGAFALIGANAGYAQEVETVTEVVTEIPAKLDSGDTAWMLVSTAFVLLMTIPGLALFYGGMVRKKNVLATMMQSFAICCLISVIWFVVGYSFAFSGKNPYYGDFSLMFLKGISIDDLNGTFPTYLWVAFQMAFAIITPALITGAFAERMKFSAMLWFMGLWSLLVYAPICHWVWGGGFLGKDGVLDFAGGTVIHVNAGVAGLITAIVLGKRQGYRTVNMAPHNLSLSMIGASLLWIGWFGFNAGSAGAANKVAAIAMLNTQIATAAGALCWMIAEWAVSKKPSVLGIISGAVAGLVAITPAAGFVEPGGAIIIGIVAGPVCYFAAVFVKRALGYDDSLDAFGVHGVGGVIGALLTGYFASDIFFTDQEAYAKVSVLNQGFGLLVAIIYTAIVTTIILYVVKAVIGLRPTKQQEIEGLDISLHGETIQ</sequence>
<keyword evidence="7 8" id="KW-0924">Ammonia transport</keyword>
<keyword evidence="3 8" id="KW-0813">Transport</keyword>
<feature type="chain" id="PRO_5010214422" description="Ammonium transporter" evidence="9">
    <location>
        <begin position="26"/>
        <end position="438"/>
    </location>
</feature>
<dbReference type="InterPro" id="IPR029020">
    <property type="entry name" value="Ammonium/urea_transptr"/>
</dbReference>
<gene>
    <name evidence="11" type="ORF">PEB0149_017040</name>
</gene>
<dbReference type="GO" id="GO:0008519">
    <property type="term" value="F:ammonium channel activity"/>
    <property type="evidence" value="ECO:0007669"/>
    <property type="project" value="InterPro"/>
</dbReference>
<comment type="subcellular location">
    <subcellularLocation>
        <location evidence="8">Cell membrane</location>
        <topology evidence="8">Multi-pass membrane protein</topology>
    </subcellularLocation>
    <subcellularLocation>
        <location evidence="1">Membrane</location>
        <topology evidence="1">Multi-pass membrane protein</topology>
    </subcellularLocation>
</comment>
<dbReference type="PANTHER" id="PTHR43029:SF10">
    <property type="entry name" value="AMMONIUM TRANSPORTER MEP2"/>
    <property type="match status" value="1"/>
</dbReference>
<feature type="transmembrane region" description="Helical" evidence="8">
    <location>
        <begin position="49"/>
        <end position="73"/>
    </location>
</feature>
<evidence type="ECO:0000256" key="6">
    <source>
        <dbReference type="ARBA" id="ARBA00023136"/>
    </source>
</evidence>
<dbReference type="InterPro" id="IPR018047">
    <property type="entry name" value="Ammonium_transpt_CS"/>
</dbReference>
<dbReference type="EMBL" id="LXYT01000001">
    <property type="protein sequence ID" value="OLY44237.1"/>
    <property type="molecule type" value="Genomic_DNA"/>
</dbReference>
<feature type="transmembrane region" description="Helical" evidence="8">
    <location>
        <begin position="390"/>
        <end position="411"/>
    </location>
</feature>
<dbReference type="OrthoDB" id="9814202at2"/>
<evidence type="ECO:0000256" key="1">
    <source>
        <dbReference type="ARBA" id="ARBA00004141"/>
    </source>
</evidence>
<feature type="transmembrane region" description="Helical" evidence="8">
    <location>
        <begin position="198"/>
        <end position="219"/>
    </location>
</feature>
<keyword evidence="4 8" id="KW-0812">Transmembrane</keyword>
<feature type="transmembrane region" description="Helical" evidence="8">
    <location>
        <begin position="85"/>
        <end position="104"/>
    </location>
</feature>
<protein>
    <recommendedName>
        <fullName evidence="8">Ammonium transporter</fullName>
    </recommendedName>
</protein>
<dbReference type="GO" id="GO:0005886">
    <property type="term" value="C:plasma membrane"/>
    <property type="evidence" value="ECO:0007669"/>
    <property type="project" value="UniProtKB-SubCell"/>
</dbReference>
<evidence type="ECO:0000256" key="8">
    <source>
        <dbReference type="RuleBase" id="RU362002"/>
    </source>
</evidence>
<evidence type="ECO:0000256" key="7">
    <source>
        <dbReference type="ARBA" id="ARBA00023177"/>
    </source>
</evidence>
<dbReference type="NCBIfam" id="TIGR00836">
    <property type="entry name" value="amt"/>
    <property type="match status" value="1"/>
</dbReference>
<evidence type="ECO:0000256" key="9">
    <source>
        <dbReference type="SAM" id="SignalP"/>
    </source>
</evidence>
<dbReference type="InterPro" id="IPR024041">
    <property type="entry name" value="NH4_transpt_AmtB-like_dom"/>
</dbReference>
<evidence type="ECO:0000256" key="3">
    <source>
        <dbReference type="ARBA" id="ARBA00022448"/>
    </source>
</evidence>
<keyword evidence="5 8" id="KW-1133">Transmembrane helix</keyword>
<keyword evidence="12" id="KW-1185">Reference proteome</keyword>
<feature type="transmembrane region" description="Helical" evidence="8">
    <location>
        <begin position="321"/>
        <end position="339"/>
    </location>
</feature>
<name>A0A1R0FB71_9HYPH</name>
<feature type="transmembrane region" description="Helical" evidence="8">
    <location>
        <begin position="231"/>
        <end position="252"/>
    </location>
</feature>
<evidence type="ECO:0000313" key="12">
    <source>
        <dbReference type="Proteomes" id="UP000187344"/>
    </source>
</evidence>
<dbReference type="Proteomes" id="UP000187344">
    <property type="component" value="Unassembled WGS sequence"/>
</dbReference>
<feature type="domain" description="Ammonium transporter AmtB-like" evidence="10">
    <location>
        <begin position="48"/>
        <end position="436"/>
    </location>
</feature>
<evidence type="ECO:0000256" key="5">
    <source>
        <dbReference type="ARBA" id="ARBA00022989"/>
    </source>
</evidence>
<feature type="transmembrane region" description="Helical" evidence="8">
    <location>
        <begin position="295"/>
        <end position="315"/>
    </location>
</feature>
<comment type="similarity">
    <text evidence="2 8">Belongs to the ammonia transporter channel (TC 1.A.11.2) family.</text>
</comment>
<dbReference type="SUPFAM" id="SSF111352">
    <property type="entry name" value="Ammonium transporter"/>
    <property type="match status" value="1"/>
</dbReference>
<feature type="transmembrane region" description="Helical" evidence="8">
    <location>
        <begin position="135"/>
        <end position="157"/>
    </location>
</feature>
<evidence type="ECO:0000256" key="2">
    <source>
        <dbReference type="ARBA" id="ARBA00005887"/>
    </source>
</evidence>
<dbReference type="Gene3D" id="1.10.3430.10">
    <property type="entry name" value="Ammonium transporter AmtB like domains"/>
    <property type="match status" value="1"/>
</dbReference>
<evidence type="ECO:0000256" key="4">
    <source>
        <dbReference type="ARBA" id="ARBA00022692"/>
    </source>
</evidence>
<evidence type="ECO:0000259" key="10">
    <source>
        <dbReference type="Pfam" id="PF00909"/>
    </source>
</evidence>
<keyword evidence="9" id="KW-0732">Signal</keyword>